<dbReference type="AlphaFoldDB" id="A0A4U6DC32"/>
<feature type="signal peptide" evidence="1">
    <location>
        <begin position="1"/>
        <end position="23"/>
    </location>
</feature>
<keyword evidence="1" id="KW-0732">Signal</keyword>
<comment type="caution">
    <text evidence="3">The sequence shown here is derived from an EMBL/GenBank/DDBJ whole genome shotgun (WGS) entry which is preliminary data.</text>
</comment>
<sequence length="341" mass="38846">MKLSMKTLPIFFTLLFLTMNVSGQVTFTRFETGVINANDSNDKQPFGGISGIENLGANNWILVSDRGYYFNCDNCSTISDFQLRINQKEGTKTGHWFESIRFNRNTKTYYYATEYERKDNLGKSIEHTGVYESTGLIDTLVDIREKSIIHLDRLPSSNKGIEAIAITPSGALWVAPEAGWKGETDVGQKYISFYRYKDPSSSTERQEFKYPITRFPEAYFAEDKSGGISEILAIDETHLLVLERCYISIAKDIEIALLRNVTVDEESRELIIDSKDAFNLNTVPGLCNVEGMAWGDDDKKTLYIIADDGYGETYYNDKKIRKTGLLEKPTLRNQLIILRRE</sequence>
<name>A0A4U6DC32_9BACT</name>
<feature type="domain" description="Phytase-like" evidence="2">
    <location>
        <begin position="44"/>
        <end position="308"/>
    </location>
</feature>
<keyword evidence="4" id="KW-1185">Reference proteome</keyword>
<evidence type="ECO:0000313" key="4">
    <source>
        <dbReference type="Proteomes" id="UP000304900"/>
    </source>
</evidence>
<proteinExistence type="predicted"/>
<dbReference type="Pfam" id="PF13449">
    <property type="entry name" value="Phytase-like"/>
    <property type="match status" value="1"/>
</dbReference>
<dbReference type="InterPro" id="IPR027372">
    <property type="entry name" value="Phytase-like_dom"/>
</dbReference>
<dbReference type="EMBL" id="SZVO01000005">
    <property type="protein sequence ID" value="TKT91914.1"/>
    <property type="molecule type" value="Genomic_DNA"/>
</dbReference>
<feature type="chain" id="PRO_5020270364" evidence="1">
    <location>
        <begin position="24"/>
        <end position="341"/>
    </location>
</feature>
<evidence type="ECO:0000259" key="2">
    <source>
        <dbReference type="Pfam" id="PF13449"/>
    </source>
</evidence>
<protein>
    <submittedName>
        <fullName evidence="3">Esterase-like activity of phytase family protein</fullName>
    </submittedName>
</protein>
<dbReference type="Proteomes" id="UP000304900">
    <property type="component" value="Unassembled WGS sequence"/>
</dbReference>
<organism evidence="3 4">
    <name type="scientific">Dyadobacter frigoris</name>
    <dbReference type="NCBI Taxonomy" id="2576211"/>
    <lineage>
        <taxon>Bacteria</taxon>
        <taxon>Pseudomonadati</taxon>
        <taxon>Bacteroidota</taxon>
        <taxon>Cytophagia</taxon>
        <taxon>Cytophagales</taxon>
        <taxon>Spirosomataceae</taxon>
        <taxon>Dyadobacter</taxon>
    </lineage>
</organism>
<evidence type="ECO:0000313" key="3">
    <source>
        <dbReference type="EMBL" id="TKT91914.1"/>
    </source>
</evidence>
<gene>
    <name evidence="3" type="ORF">FDK13_12255</name>
</gene>
<reference evidence="3 4" key="1">
    <citation type="submission" date="2019-05" db="EMBL/GenBank/DDBJ databases">
        <title>Dyadobacter AR-3-8 sp. nov., isolated from arctic soil.</title>
        <authorList>
            <person name="Chaudhary D.K."/>
        </authorList>
    </citation>
    <scope>NUCLEOTIDE SEQUENCE [LARGE SCALE GENOMIC DNA]</scope>
    <source>
        <strain evidence="3 4">AR-3-8</strain>
    </source>
</reference>
<accession>A0A4U6DC32</accession>
<evidence type="ECO:0000256" key="1">
    <source>
        <dbReference type="SAM" id="SignalP"/>
    </source>
</evidence>
<dbReference type="OrthoDB" id="937728at2"/>